<evidence type="ECO:0000313" key="4">
    <source>
        <dbReference type="Proteomes" id="UP000829720"/>
    </source>
</evidence>
<name>A0A8T3DSU0_9TELE</name>
<comment type="similarity">
    <text evidence="1">Belongs to the myozenin family.</text>
</comment>
<keyword evidence="4" id="KW-1185">Reference proteome</keyword>
<keyword evidence="2" id="KW-0597">Phosphoprotein</keyword>
<dbReference type="PANTHER" id="PTHR15941:SF16">
    <property type="entry name" value="MYOZENIN 3A-RELATED"/>
    <property type="match status" value="1"/>
</dbReference>
<sequence length="319" mass="36209">MVSAVLRVHTIADRPDHIFIIGDVESLCTRGEHKTDQDRKDHTQFHQPPLCTLHRTPVDLVPPERTKMDTPHCDLTRHRKQQAMALSKEARGEHLNLGKKMSVPKDVMMEELHLPSNRGSRMFQERMRRVEKFTVENTADTPIAHPVINYTQVSQDTQGGKENFRTEILIQQPGGHSTVSPVQKTAAQKGGPNVLAPGYSGPLKEIPREKFNITVIPKFYCSPWREALGESEELLSTLNFQIPEPPQRQQPTVYRCFNRAPMPFGGPSASVRLLPVAEVDSLETHNEPVQIWNRVTKRPNFNRAPRGWGINYSPESNEL</sequence>
<evidence type="ECO:0000313" key="3">
    <source>
        <dbReference type="EMBL" id="KAI1898457.1"/>
    </source>
</evidence>
<gene>
    <name evidence="3" type="ORF">AGOR_G00072550</name>
</gene>
<dbReference type="GO" id="GO:0051373">
    <property type="term" value="F:FATZ binding"/>
    <property type="evidence" value="ECO:0007669"/>
    <property type="project" value="TreeGrafter"/>
</dbReference>
<dbReference type="OrthoDB" id="9887337at2759"/>
<dbReference type="PANTHER" id="PTHR15941">
    <property type="entry name" value="MYOZENIN"/>
    <property type="match status" value="1"/>
</dbReference>
<protein>
    <submittedName>
        <fullName evidence="3">Uncharacterized protein</fullName>
    </submittedName>
</protein>
<dbReference type="Proteomes" id="UP000829720">
    <property type="component" value="Unassembled WGS sequence"/>
</dbReference>
<organism evidence="3 4">
    <name type="scientific">Albula goreensis</name>
    <dbReference type="NCBI Taxonomy" id="1534307"/>
    <lineage>
        <taxon>Eukaryota</taxon>
        <taxon>Metazoa</taxon>
        <taxon>Chordata</taxon>
        <taxon>Craniata</taxon>
        <taxon>Vertebrata</taxon>
        <taxon>Euteleostomi</taxon>
        <taxon>Actinopterygii</taxon>
        <taxon>Neopterygii</taxon>
        <taxon>Teleostei</taxon>
        <taxon>Albuliformes</taxon>
        <taxon>Albulidae</taxon>
        <taxon>Albula</taxon>
    </lineage>
</organism>
<evidence type="ECO:0000256" key="1">
    <source>
        <dbReference type="ARBA" id="ARBA00009126"/>
    </source>
</evidence>
<proteinExistence type="inferred from homology"/>
<dbReference type="GO" id="GO:0031433">
    <property type="term" value="F:telethonin binding"/>
    <property type="evidence" value="ECO:0007669"/>
    <property type="project" value="TreeGrafter"/>
</dbReference>
<dbReference type="GO" id="GO:0003779">
    <property type="term" value="F:actin binding"/>
    <property type="evidence" value="ECO:0007669"/>
    <property type="project" value="TreeGrafter"/>
</dbReference>
<dbReference type="Pfam" id="PF05556">
    <property type="entry name" value="Calsarcin"/>
    <property type="match status" value="1"/>
</dbReference>
<dbReference type="InterPro" id="IPR008438">
    <property type="entry name" value="MYOZ"/>
</dbReference>
<dbReference type="GO" id="GO:0015629">
    <property type="term" value="C:actin cytoskeleton"/>
    <property type="evidence" value="ECO:0007669"/>
    <property type="project" value="TreeGrafter"/>
</dbReference>
<reference evidence="3" key="1">
    <citation type="submission" date="2021-01" db="EMBL/GenBank/DDBJ databases">
        <authorList>
            <person name="Zahm M."/>
            <person name="Roques C."/>
            <person name="Cabau C."/>
            <person name="Klopp C."/>
            <person name="Donnadieu C."/>
            <person name="Jouanno E."/>
            <person name="Lampietro C."/>
            <person name="Louis A."/>
            <person name="Herpin A."/>
            <person name="Echchiki A."/>
            <person name="Berthelot C."/>
            <person name="Parey E."/>
            <person name="Roest-Crollius H."/>
            <person name="Braasch I."/>
            <person name="Postlethwait J."/>
            <person name="Bobe J."/>
            <person name="Montfort J."/>
            <person name="Bouchez O."/>
            <person name="Begum T."/>
            <person name="Mejri S."/>
            <person name="Adams A."/>
            <person name="Chen W.-J."/>
            <person name="Guiguen Y."/>
        </authorList>
    </citation>
    <scope>NUCLEOTIDE SEQUENCE</scope>
    <source>
        <tissue evidence="3">Blood</tissue>
    </source>
</reference>
<dbReference type="EMBL" id="JAERUA010000006">
    <property type="protein sequence ID" value="KAI1898457.1"/>
    <property type="molecule type" value="Genomic_DNA"/>
</dbReference>
<evidence type="ECO:0000256" key="2">
    <source>
        <dbReference type="ARBA" id="ARBA00022553"/>
    </source>
</evidence>
<dbReference type="AlphaFoldDB" id="A0A8T3DSU0"/>
<comment type="caution">
    <text evidence="3">The sequence shown here is derived from an EMBL/GenBank/DDBJ whole genome shotgun (WGS) entry which is preliminary data.</text>
</comment>
<dbReference type="GO" id="GO:0030018">
    <property type="term" value="C:Z disc"/>
    <property type="evidence" value="ECO:0007669"/>
    <property type="project" value="InterPro"/>
</dbReference>
<accession>A0A8T3DSU0</accession>